<keyword evidence="4" id="KW-1185">Reference proteome</keyword>
<evidence type="ECO:0000313" key="3">
    <source>
        <dbReference type="EMBL" id="KIW74268.1"/>
    </source>
</evidence>
<dbReference type="VEuPathDB" id="FungiDB:Z517_12208"/>
<organism evidence="3 4">
    <name type="scientific">Fonsecaea pedrosoi CBS 271.37</name>
    <dbReference type="NCBI Taxonomy" id="1442368"/>
    <lineage>
        <taxon>Eukaryota</taxon>
        <taxon>Fungi</taxon>
        <taxon>Dikarya</taxon>
        <taxon>Ascomycota</taxon>
        <taxon>Pezizomycotina</taxon>
        <taxon>Eurotiomycetes</taxon>
        <taxon>Chaetothyriomycetidae</taxon>
        <taxon>Chaetothyriales</taxon>
        <taxon>Herpotrichiellaceae</taxon>
        <taxon>Fonsecaea</taxon>
    </lineage>
</organism>
<gene>
    <name evidence="3" type="ORF">Z517_12208</name>
</gene>
<dbReference type="InterPro" id="IPR013094">
    <property type="entry name" value="AB_hydrolase_3"/>
</dbReference>
<dbReference type="STRING" id="1442368.A0A0D2G0E1"/>
<dbReference type="InterPro" id="IPR029058">
    <property type="entry name" value="AB_hydrolase_fold"/>
</dbReference>
<dbReference type="InterPro" id="IPR050300">
    <property type="entry name" value="GDXG_lipolytic_enzyme"/>
</dbReference>
<feature type="domain" description="Alpha/beta hydrolase fold-3" evidence="2">
    <location>
        <begin position="93"/>
        <end position="306"/>
    </location>
</feature>
<reference evidence="3 4" key="1">
    <citation type="submission" date="2015-01" db="EMBL/GenBank/DDBJ databases">
        <title>The Genome Sequence of Fonsecaea pedrosoi CBS 271.37.</title>
        <authorList>
            <consortium name="The Broad Institute Genomics Platform"/>
            <person name="Cuomo C."/>
            <person name="de Hoog S."/>
            <person name="Gorbushina A."/>
            <person name="Stielow B."/>
            <person name="Teixiera M."/>
            <person name="Abouelleil A."/>
            <person name="Chapman S.B."/>
            <person name="Priest M."/>
            <person name="Young S.K."/>
            <person name="Wortman J."/>
            <person name="Nusbaum C."/>
            <person name="Birren B."/>
        </authorList>
    </citation>
    <scope>NUCLEOTIDE SEQUENCE [LARGE SCALE GENOMIC DNA]</scope>
    <source>
        <strain evidence="3 4">CBS 271.37</strain>
    </source>
</reference>
<dbReference type="HOGENOM" id="CLU_012494_6_3_1"/>
<dbReference type="AlphaFoldDB" id="A0A0D2G0E1"/>
<name>A0A0D2G0E1_9EURO</name>
<dbReference type="SUPFAM" id="SSF53474">
    <property type="entry name" value="alpha/beta-Hydrolases"/>
    <property type="match status" value="1"/>
</dbReference>
<dbReference type="PANTHER" id="PTHR48081:SF8">
    <property type="entry name" value="ALPHA_BETA HYDROLASE FOLD-3 DOMAIN-CONTAINING PROTEIN-RELATED"/>
    <property type="match status" value="1"/>
</dbReference>
<evidence type="ECO:0000313" key="4">
    <source>
        <dbReference type="Proteomes" id="UP000053029"/>
    </source>
</evidence>
<dbReference type="Pfam" id="PF07859">
    <property type="entry name" value="Abhydrolase_3"/>
    <property type="match status" value="1"/>
</dbReference>
<proteinExistence type="predicted"/>
<dbReference type="GeneID" id="25311698"/>
<dbReference type="RefSeq" id="XP_013278076.1">
    <property type="nucleotide sequence ID" value="XM_013422622.1"/>
</dbReference>
<dbReference type="PANTHER" id="PTHR48081">
    <property type="entry name" value="AB HYDROLASE SUPERFAMILY PROTEIN C4A8.06C"/>
    <property type="match status" value="1"/>
</dbReference>
<dbReference type="OrthoDB" id="408631at2759"/>
<protein>
    <submittedName>
        <fullName evidence="3">Unplaced genomic scaffold supercont1.9, whole genome shotgun sequence</fullName>
    </submittedName>
</protein>
<evidence type="ECO:0000256" key="1">
    <source>
        <dbReference type="ARBA" id="ARBA00022801"/>
    </source>
</evidence>
<evidence type="ECO:0000259" key="2">
    <source>
        <dbReference type="Pfam" id="PF07859"/>
    </source>
</evidence>
<sequence length="338" mass="37070">MFHRRRPAPQSLQHIRLARRVAERQLVATLGPVHSNLEEFYASVPLPDGHRGELKVVRPKSLATQSQASTPGVAIETVPSSPADCGNAGHPLIVLFHGGGFSNGSVDYMTRPARDFALEFNAVVISATYRLAPEHPFPTPMQDAWDTLVWLSQHAGEFGANPTRGFVVGGVSAGGTMAAVCNQLARDRGLAPPLTGAFVSIPLLLVKEIVPDKYKREWTSMEDNMNNPSLNRDTIRHIIRTLDPDTRSPLFSPFNSKTPHAGLPPTYVHVGGLDVLRDDGLIYERALREAGVPTRCDAFPDLGHAAWTIHATEYSRPRLGPKMMEAMRWLLGQEGLKD</sequence>
<dbReference type="EMBL" id="KN846977">
    <property type="protein sequence ID" value="KIW74268.1"/>
    <property type="molecule type" value="Genomic_DNA"/>
</dbReference>
<dbReference type="GO" id="GO:0016787">
    <property type="term" value="F:hydrolase activity"/>
    <property type="evidence" value="ECO:0007669"/>
    <property type="project" value="UniProtKB-KW"/>
</dbReference>
<accession>A0A0D2G0E1</accession>
<dbReference type="Proteomes" id="UP000053029">
    <property type="component" value="Unassembled WGS sequence"/>
</dbReference>
<keyword evidence="1" id="KW-0378">Hydrolase</keyword>
<dbReference type="Gene3D" id="3.40.50.1820">
    <property type="entry name" value="alpha/beta hydrolase"/>
    <property type="match status" value="1"/>
</dbReference>